<evidence type="ECO:0000313" key="2">
    <source>
        <dbReference type="EMBL" id="SEG24136.1"/>
    </source>
</evidence>
<gene>
    <name evidence="2" type="ORF">SAMN04489712_10444</name>
</gene>
<dbReference type="GO" id="GO:0003677">
    <property type="term" value="F:DNA binding"/>
    <property type="evidence" value="ECO:0007669"/>
    <property type="project" value="InterPro"/>
</dbReference>
<dbReference type="PROSITE" id="PS50943">
    <property type="entry name" value="HTH_CROC1"/>
    <property type="match status" value="1"/>
</dbReference>
<dbReference type="Gene3D" id="1.10.260.40">
    <property type="entry name" value="lambda repressor-like DNA-binding domains"/>
    <property type="match status" value="1"/>
</dbReference>
<name>A0A1H5YL78_9ACTN</name>
<evidence type="ECO:0000259" key="1">
    <source>
        <dbReference type="PROSITE" id="PS50943"/>
    </source>
</evidence>
<organism evidence="2 3">
    <name type="scientific">Thermomonospora echinospora</name>
    <dbReference type="NCBI Taxonomy" id="1992"/>
    <lineage>
        <taxon>Bacteria</taxon>
        <taxon>Bacillati</taxon>
        <taxon>Actinomycetota</taxon>
        <taxon>Actinomycetes</taxon>
        <taxon>Streptosporangiales</taxon>
        <taxon>Thermomonosporaceae</taxon>
        <taxon>Thermomonospora</taxon>
    </lineage>
</organism>
<dbReference type="EMBL" id="FNVO01000004">
    <property type="protein sequence ID" value="SEG24136.1"/>
    <property type="molecule type" value="Genomic_DNA"/>
</dbReference>
<keyword evidence="3" id="KW-1185">Reference proteome</keyword>
<feature type="domain" description="HTH cro/C1-type" evidence="1">
    <location>
        <begin position="19"/>
        <end position="73"/>
    </location>
</feature>
<protein>
    <submittedName>
        <fullName evidence="2">Death domain-containing protein</fullName>
    </submittedName>
</protein>
<accession>A0A1H5YL78</accession>
<dbReference type="InterPro" id="IPR010982">
    <property type="entry name" value="Lambda_DNA-bd_dom_sf"/>
</dbReference>
<dbReference type="InterPro" id="IPR001387">
    <property type="entry name" value="Cro/C1-type_HTH"/>
</dbReference>
<reference evidence="3" key="1">
    <citation type="submission" date="2016-10" db="EMBL/GenBank/DDBJ databases">
        <authorList>
            <person name="Varghese N."/>
            <person name="Submissions S."/>
        </authorList>
    </citation>
    <scope>NUCLEOTIDE SEQUENCE [LARGE SCALE GENOMIC DNA]</scope>
    <source>
        <strain evidence="3">DSM 43163</strain>
    </source>
</reference>
<dbReference type="SMART" id="SM00530">
    <property type="entry name" value="HTH_XRE"/>
    <property type="match status" value="1"/>
</dbReference>
<dbReference type="InterPro" id="IPR043917">
    <property type="entry name" value="DUF5753"/>
</dbReference>
<sequence>MAQGRHIPTVASSRLAAELRILRERAGFTWPAVAEEMGWSESKLYRIENDKSRILARDVKRLIKLYEIDDAKAEVLLELARQAREPDWWHRYSGAIPEWFQVYVVLEASASEVREYESELVPGTLQTEAYTRAIMSTAPILDSDEEIEEKIAVRMNRQARLAGEAPLNLWVVLNEAVIRRTVGGPEVMREQLDHLVKLARTRNVTLQVLPFDAGEHAAMLGSFYLMRFPDEGNPDKVYVELQTGGVYSQKTDEVERYSLVFDHLRARALGPEQTVEFIQQVAAELTR</sequence>
<dbReference type="AlphaFoldDB" id="A0A1H5YL78"/>
<evidence type="ECO:0000313" key="3">
    <source>
        <dbReference type="Proteomes" id="UP000236723"/>
    </source>
</evidence>
<dbReference type="SUPFAM" id="SSF47413">
    <property type="entry name" value="lambda repressor-like DNA-binding domains"/>
    <property type="match status" value="1"/>
</dbReference>
<proteinExistence type="predicted"/>
<dbReference type="Pfam" id="PF19054">
    <property type="entry name" value="DUF5753"/>
    <property type="match status" value="1"/>
</dbReference>
<dbReference type="Pfam" id="PF13560">
    <property type="entry name" value="HTH_31"/>
    <property type="match status" value="1"/>
</dbReference>
<dbReference type="CDD" id="cd00093">
    <property type="entry name" value="HTH_XRE"/>
    <property type="match status" value="1"/>
</dbReference>
<dbReference type="Proteomes" id="UP000236723">
    <property type="component" value="Unassembled WGS sequence"/>
</dbReference>